<sequence>RIIRVPVAEWEYLFGSPGSTCSESWGSRILLFGPGGELLDAVDIGQVNAFDCDGASYHIDKWWLFGSPPDTENNDDINGWLCAYDGDPENETYTGHSGDYGSPSWVPHLNESPTFDYCYGACCIGETCTIETEEDCSTVGIYKGGGTDCGPPNPCLQEGDKCTLPIVVTLPAELDYTNSNGTCGRGDNYHATCLGDYDGGEDIIYEIDVTEDLDCIDIEVVTGSPSYVGVAIDDECPLAGSGCIETATSAGSDVSILDLQLTAGTYY</sequence>
<dbReference type="EMBL" id="BARS01025462">
    <property type="protein sequence ID" value="GAG04420.1"/>
    <property type="molecule type" value="Genomic_DNA"/>
</dbReference>
<protein>
    <recommendedName>
        <fullName evidence="2">Peptidase C-terminal archaeal/bacterial domain-containing protein</fullName>
    </recommendedName>
</protein>
<dbReference type="AlphaFoldDB" id="X0UFR4"/>
<gene>
    <name evidence="1" type="ORF">S01H1_40236</name>
</gene>
<comment type="caution">
    <text evidence="1">The sequence shown here is derived from an EMBL/GenBank/DDBJ whole genome shotgun (WGS) entry which is preliminary data.</text>
</comment>
<feature type="non-terminal residue" evidence="1">
    <location>
        <position position="1"/>
    </location>
</feature>
<organism evidence="1">
    <name type="scientific">marine sediment metagenome</name>
    <dbReference type="NCBI Taxonomy" id="412755"/>
    <lineage>
        <taxon>unclassified sequences</taxon>
        <taxon>metagenomes</taxon>
        <taxon>ecological metagenomes</taxon>
    </lineage>
</organism>
<feature type="non-terminal residue" evidence="1">
    <location>
        <position position="267"/>
    </location>
</feature>
<name>X0UFR4_9ZZZZ</name>
<evidence type="ECO:0000313" key="1">
    <source>
        <dbReference type="EMBL" id="GAG04420.1"/>
    </source>
</evidence>
<reference evidence="1" key="1">
    <citation type="journal article" date="2014" name="Front. Microbiol.">
        <title>High frequency of phylogenetically diverse reductive dehalogenase-homologous genes in deep subseafloor sedimentary metagenomes.</title>
        <authorList>
            <person name="Kawai M."/>
            <person name="Futagami T."/>
            <person name="Toyoda A."/>
            <person name="Takaki Y."/>
            <person name="Nishi S."/>
            <person name="Hori S."/>
            <person name="Arai W."/>
            <person name="Tsubouchi T."/>
            <person name="Morono Y."/>
            <person name="Uchiyama I."/>
            <person name="Ito T."/>
            <person name="Fujiyama A."/>
            <person name="Inagaki F."/>
            <person name="Takami H."/>
        </authorList>
    </citation>
    <scope>NUCLEOTIDE SEQUENCE</scope>
    <source>
        <strain evidence="1">Expedition CK06-06</strain>
    </source>
</reference>
<evidence type="ECO:0008006" key="2">
    <source>
        <dbReference type="Google" id="ProtNLM"/>
    </source>
</evidence>
<proteinExistence type="predicted"/>
<accession>X0UFR4</accession>